<comment type="caution">
    <text evidence="2">The sequence shown here is derived from an EMBL/GenBank/DDBJ whole genome shotgun (WGS) entry which is preliminary data.</text>
</comment>
<organism evidence="2 3">
    <name type="scientific">Bowmanella yangjiangensis</name>
    <dbReference type="NCBI Taxonomy" id="2811230"/>
    <lineage>
        <taxon>Bacteria</taxon>
        <taxon>Pseudomonadati</taxon>
        <taxon>Pseudomonadota</taxon>
        <taxon>Gammaproteobacteria</taxon>
        <taxon>Alteromonadales</taxon>
        <taxon>Alteromonadaceae</taxon>
        <taxon>Bowmanella</taxon>
    </lineage>
</organism>
<dbReference type="Proteomes" id="UP000663992">
    <property type="component" value="Unassembled WGS sequence"/>
</dbReference>
<protein>
    <submittedName>
        <fullName evidence="2">DUF3718 domain-containing protein</fullName>
    </submittedName>
</protein>
<dbReference type="Pfam" id="PF12514">
    <property type="entry name" value="DUF3718"/>
    <property type="match status" value="1"/>
</dbReference>
<keyword evidence="1" id="KW-0732">Signal</keyword>
<name>A0ABS3CWG3_9ALTE</name>
<reference evidence="2 3" key="1">
    <citation type="submission" date="2021-03" db="EMBL/GenBank/DDBJ databases">
        <title>novel species isolated from a fishpond in China.</title>
        <authorList>
            <person name="Lu H."/>
            <person name="Cai Z."/>
        </authorList>
    </citation>
    <scope>NUCLEOTIDE SEQUENCE [LARGE SCALE GENOMIC DNA]</scope>
    <source>
        <strain evidence="2 3">Y57</strain>
    </source>
</reference>
<accession>A0ABS3CWG3</accession>
<gene>
    <name evidence="2" type="ORF">J0A65_13280</name>
</gene>
<sequence>MYKRTLVTAILAAAFSVPSLADINADLQNICTIVKNNDKSELRKKMKKVRDDYNLKLGDVYEGISCEGLSLIRYAMLNSADDAGEYMVKSMSRSDLQKTEKDGSTVEQWAEANGHLKSATGLALVDRLNAN</sequence>
<evidence type="ECO:0000313" key="3">
    <source>
        <dbReference type="Proteomes" id="UP000663992"/>
    </source>
</evidence>
<feature type="chain" id="PRO_5045605239" evidence="1">
    <location>
        <begin position="22"/>
        <end position="131"/>
    </location>
</feature>
<evidence type="ECO:0000256" key="1">
    <source>
        <dbReference type="SAM" id="SignalP"/>
    </source>
</evidence>
<dbReference type="RefSeq" id="WP_206594670.1">
    <property type="nucleotide sequence ID" value="NZ_JAFKCS010000012.1"/>
</dbReference>
<dbReference type="EMBL" id="JAFKCS010000012">
    <property type="protein sequence ID" value="MBN7820844.1"/>
    <property type="molecule type" value="Genomic_DNA"/>
</dbReference>
<proteinExistence type="predicted"/>
<keyword evidence="3" id="KW-1185">Reference proteome</keyword>
<evidence type="ECO:0000313" key="2">
    <source>
        <dbReference type="EMBL" id="MBN7820844.1"/>
    </source>
</evidence>
<feature type="signal peptide" evidence="1">
    <location>
        <begin position="1"/>
        <end position="21"/>
    </location>
</feature>
<dbReference type="InterPro" id="IPR022193">
    <property type="entry name" value="DUF3718"/>
</dbReference>